<evidence type="ECO:0000256" key="2">
    <source>
        <dbReference type="ARBA" id="ARBA00006275"/>
    </source>
</evidence>
<comment type="similarity">
    <text evidence="2">Belongs to the SusD family.</text>
</comment>
<evidence type="ECO:0000259" key="8">
    <source>
        <dbReference type="Pfam" id="PF14322"/>
    </source>
</evidence>
<evidence type="ECO:0000256" key="1">
    <source>
        <dbReference type="ARBA" id="ARBA00004442"/>
    </source>
</evidence>
<evidence type="ECO:0000256" key="6">
    <source>
        <dbReference type="SAM" id="SignalP"/>
    </source>
</evidence>
<dbReference type="RefSeq" id="WP_251966241.1">
    <property type="nucleotide sequence ID" value="NZ_CP146284.1"/>
</dbReference>
<dbReference type="InterPro" id="IPR011990">
    <property type="entry name" value="TPR-like_helical_dom_sf"/>
</dbReference>
<name>A0ABZ2IQG2_9BACT</name>
<evidence type="ECO:0000256" key="4">
    <source>
        <dbReference type="ARBA" id="ARBA00023136"/>
    </source>
</evidence>
<dbReference type="PROSITE" id="PS51257">
    <property type="entry name" value="PROKAR_LIPOPROTEIN"/>
    <property type="match status" value="1"/>
</dbReference>
<evidence type="ECO:0000256" key="3">
    <source>
        <dbReference type="ARBA" id="ARBA00022729"/>
    </source>
</evidence>
<dbReference type="InterPro" id="IPR012944">
    <property type="entry name" value="SusD_RagB_dom"/>
</dbReference>
<keyword evidence="10" id="KW-1185">Reference proteome</keyword>
<dbReference type="EMBL" id="CP146284">
    <property type="protein sequence ID" value="WWV66429.1"/>
    <property type="molecule type" value="Genomic_DNA"/>
</dbReference>
<keyword evidence="4" id="KW-0472">Membrane</keyword>
<organism evidence="9 10">
    <name type="scientific">Parabacteroides absconsus</name>
    <dbReference type="NCBI Taxonomy" id="2951805"/>
    <lineage>
        <taxon>Bacteria</taxon>
        <taxon>Pseudomonadati</taxon>
        <taxon>Bacteroidota</taxon>
        <taxon>Bacteroidia</taxon>
        <taxon>Bacteroidales</taxon>
        <taxon>Tannerellaceae</taxon>
        <taxon>Parabacteroides</taxon>
    </lineage>
</organism>
<feature type="domain" description="SusD-like N-terminal" evidence="8">
    <location>
        <begin position="22"/>
        <end position="231"/>
    </location>
</feature>
<gene>
    <name evidence="9" type="ORF">NEE14_000080</name>
</gene>
<dbReference type="SUPFAM" id="SSF48452">
    <property type="entry name" value="TPR-like"/>
    <property type="match status" value="1"/>
</dbReference>
<keyword evidence="5" id="KW-0998">Cell outer membrane</keyword>
<evidence type="ECO:0000256" key="5">
    <source>
        <dbReference type="ARBA" id="ARBA00023237"/>
    </source>
</evidence>
<dbReference type="Proteomes" id="UP001320603">
    <property type="component" value="Chromosome"/>
</dbReference>
<comment type="subcellular location">
    <subcellularLocation>
        <location evidence="1">Cell outer membrane</location>
    </subcellularLocation>
</comment>
<dbReference type="InterPro" id="IPR033985">
    <property type="entry name" value="SusD-like_N"/>
</dbReference>
<evidence type="ECO:0000313" key="10">
    <source>
        <dbReference type="Proteomes" id="UP001320603"/>
    </source>
</evidence>
<feature type="chain" id="PRO_5046370856" evidence="6">
    <location>
        <begin position="22"/>
        <end position="523"/>
    </location>
</feature>
<reference evidence="9 10" key="1">
    <citation type="submission" date="2024-02" db="EMBL/GenBank/DDBJ databases">
        <title>Whole genome sequencing of Parabacteroides sp. AD58.</title>
        <authorList>
            <person name="Chaplin A.V."/>
            <person name="Pikina A.P."/>
            <person name="Sokolova S.R."/>
            <person name="Korostin D.O."/>
            <person name="Efimov B.A."/>
        </authorList>
    </citation>
    <scope>NUCLEOTIDE SEQUENCE [LARGE SCALE GENOMIC DNA]</scope>
    <source>
        <strain evidence="9 10">AD58</strain>
    </source>
</reference>
<feature type="domain" description="RagB/SusD" evidence="7">
    <location>
        <begin position="331"/>
        <end position="520"/>
    </location>
</feature>
<evidence type="ECO:0000259" key="7">
    <source>
        <dbReference type="Pfam" id="PF07980"/>
    </source>
</evidence>
<dbReference type="Pfam" id="PF07980">
    <property type="entry name" value="SusD_RagB"/>
    <property type="match status" value="1"/>
</dbReference>
<evidence type="ECO:0000313" key="9">
    <source>
        <dbReference type="EMBL" id="WWV66429.1"/>
    </source>
</evidence>
<proteinExistence type="inferred from homology"/>
<keyword evidence="3 6" id="KW-0732">Signal</keyword>
<feature type="signal peptide" evidence="6">
    <location>
        <begin position="1"/>
        <end position="21"/>
    </location>
</feature>
<accession>A0ABZ2IQG2</accession>
<dbReference type="Pfam" id="PF14322">
    <property type="entry name" value="SusD-like_3"/>
    <property type="match status" value="1"/>
</dbReference>
<dbReference type="Gene3D" id="1.25.40.390">
    <property type="match status" value="1"/>
</dbReference>
<protein>
    <submittedName>
        <fullName evidence="9">RagB/SusD family nutrient uptake outer membrane protein</fullName>
    </submittedName>
</protein>
<sequence length="523" mass="59264">MKNILTITVALVGLMSFSACNDFLEENPRSSMATESLFRTQEGAEGAIYNLYRTGAVSNYVGFGSAYVNTFASLPEELTGYFTNSYENQEIQCKYSRLLTRQDHTIEMASKMDGVWDACYEGINRANQALKYIPLANYTEAGVSERLIAEAKFFRAFSYFYLVKTFGAVPFYTEPYEAAENMELPRTETSTIYAQIETDLKEAIPNLTNGRFTDSHHITQNTAYMLLTDVYMYQHKYSEAAEAAKSIINSGQHSLLTNTDKALNSAYNQLRTVDNNAEVIYSYEHDASISTSGWLPTYAFSSSAVSVFDKYSIFERTHGPIDRYLNIYEDNDLRIQPQQFFVWEYTNTTNNKTWTSDVAGCWYYFDQDAMENTGKGSKDWNIYRYAETLLDAAESIAQSTGVTAEAARYLAEVKARANMDGKTVDEIAADLQTLGKQAFIEECWNERLREMPLEFKMWDLCVRVGKFPNISDTTKGQITWVDLVGATNAAGATIKETDLLWPISVNEIQRNPNLEQNPGYARE</sequence>